<reference evidence="1 2" key="1">
    <citation type="journal article" date="2008" name="Nat. Biotechnol.">
        <title>Genome sequencing and analysis of the filamentous fungus Penicillium chrysogenum.</title>
        <authorList>
            <person name="van den Berg M.A."/>
            <person name="Albang R."/>
            <person name="Albermann K."/>
            <person name="Badger J.H."/>
            <person name="Daran J.-M."/>
            <person name="Driessen A.J.M."/>
            <person name="Garcia-Estrada C."/>
            <person name="Fedorova N.D."/>
            <person name="Harris D.M."/>
            <person name="Heijne W.H.M."/>
            <person name="Joardar V.S."/>
            <person name="Kiel J.A.K.W."/>
            <person name="Kovalchuk A."/>
            <person name="Martin J.F."/>
            <person name="Nierman W.C."/>
            <person name="Nijland J.G."/>
            <person name="Pronk J.T."/>
            <person name="Roubos J.A."/>
            <person name="van der Klei I.J."/>
            <person name="van Peij N.N.M.E."/>
            <person name="Veenhuis M."/>
            <person name="von Doehren H."/>
            <person name="Wagner C."/>
            <person name="Wortman J.R."/>
            <person name="Bovenberg R.A.L."/>
        </authorList>
    </citation>
    <scope>NUCLEOTIDE SEQUENCE [LARGE SCALE GENOMIC DNA]</scope>
    <source>
        <strain evidence="2">ATCC 28089 / DSM 1075 / NRRL 1951 / Wisconsin 54-1255</strain>
    </source>
</reference>
<dbReference type="Proteomes" id="UP000000724">
    <property type="component" value="Contig Pc00c21"/>
</dbReference>
<proteinExistence type="predicted"/>
<evidence type="ECO:0000313" key="1">
    <source>
        <dbReference type="EMBL" id="CAP96683.1"/>
    </source>
</evidence>
<dbReference type="VEuPathDB" id="FungiDB:PCH_Pc21g17860"/>
<dbReference type="EMBL" id="AM920436">
    <property type="protein sequence ID" value="CAP96683.1"/>
    <property type="molecule type" value="Genomic_DNA"/>
</dbReference>
<organism evidence="1 2">
    <name type="scientific">Penicillium rubens (strain ATCC 28089 / DSM 1075 / NRRL 1951 / Wisconsin 54-1255)</name>
    <name type="common">Penicillium chrysogenum</name>
    <dbReference type="NCBI Taxonomy" id="500485"/>
    <lineage>
        <taxon>Eukaryota</taxon>
        <taxon>Fungi</taxon>
        <taxon>Dikarya</taxon>
        <taxon>Ascomycota</taxon>
        <taxon>Pezizomycotina</taxon>
        <taxon>Eurotiomycetes</taxon>
        <taxon>Eurotiomycetidae</taxon>
        <taxon>Eurotiales</taxon>
        <taxon>Aspergillaceae</taxon>
        <taxon>Penicillium</taxon>
        <taxon>Penicillium chrysogenum species complex</taxon>
    </lineage>
</organism>
<keyword evidence="2" id="KW-1185">Reference proteome</keyword>
<accession>B6HNC8</accession>
<name>B6HNC8_PENRW</name>
<gene>
    <name evidence="1" type="ORF">Pc21g17860</name>
    <name evidence="1" type="ORF">PCH_Pc21g17860</name>
</gene>
<sequence>MDEEQTERGQGQFRWQSRSNRERHWAEEQSLAEDSFEYEAFGCEPNRWLWVEGFQFIQSAKKHKRLLEGEYIAPFREAWYKSIPVGKRPSNFRDTMVQGPAEYMVG</sequence>
<dbReference type="HOGENOM" id="CLU_2224097_0_0_1"/>
<evidence type="ECO:0000313" key="2">
    <source>
        <dbReference type="Proteomes" id="UP000000724"/>
    </source>
</evidence>
<protein>
    <submittedName>
        <fullName evidence="1">Uncharacterized protein</fullName>
    </submittedName>
</protein>
<dbReference type="AlphaFoldDB" id="B6HNC8"/>